<dbReference type="InParanoid" id="A0A1Z5R7L7"/>
<dbReference type="Gramene" id="OQU79431">
    <property type="protein sequence ID" value="OQU79431"/>
    <property type="gene ID" value="SORBI_3008G142766"/>
</dbReference>
<reference evidence="2" key="2">
    <citation type="journal article" date="2018" name="Plant J.">
        <title>The Sorghum bicolor reference genome: improved assembly, gene annotations, a transcriptome atlas, and signatures of genome organization.</title>
        <authorList>
            <person name="McCormick R.F."/>
            <person name="Truong S.K."/>
            <person name="Sreedasyam A."/>
            <person name="Jenkins J."/>
            <person name="Shu S."/>
            <person name="Sims D."/>
            <person name="Kennedy M."/>
            <person name="Amirebrahimi M."/>
            <person name="Weers B.D."/>
            <person name="McKinley B."/>
            <person name="Mattison A."/>
            <person name="Morishige D.T."/>
            <person name="Grimwood J."/>
            <person name="Schmutz J."/>
            <person name="Mullet J.E."/>
        </authorList>
    </citation>
    <scope>NUCLEOTIDE SEQUENCE [LARGE SCALE GENOMIC DNA]</scope>
    <source>
        <strain evidence="2">cv. BTx623</strain>
    </source>
</reference>
<name>A0A1Z5R7L7_SORBI</name>
<dbReference type="EMBL" id="CM000767">
    <property type="protein sequence ID" value="OQU79431.1"/>
    <property type="molecule type" value="Genomic_DNA"/>
</dbReference>
<accession>A0A1Z5R7L7</accession>
<keyword evidence="2" id="KW-1185">Reference proteome</keyword>
<dbReference type="AlphaFoldDB" id="A0A1Z5R7L7"/>
<evidence type="ECO:0000313" key="2">
    <source>
        <dbReference type="Proteomes" id="UP000000768"/>
    </source>
</evidence>
<reference evidence="1 2" key="1">
    <citation type="journal article" date="2009" name="Nature">
        <title>The Sorghum bicolor genome and the diversification of grasses.</title>
        <authorList>
            <person name="Paterson A.H."/>
            <person name="Bowers J.E."/>
            <person name="Bruggmann R."/>
            <person name="Dubchak I."/>
            <person name="Grimwood J."/>
            <person name="Gundlach H."/>
            <person name="Haberer G."/>
            <person name="Hellsten U."/>
            <person name="Mitros T."/>
            <person name="Poliakov A."/>
            <person name="Schmutz J."/>
            <person name="Spannagl M."/>
            <person name="Tang H."/>
            <person name="Wang X."/>
            <person name="Wicker T."/>
            <person name="Bharti A.K."/>
            <person name="Chapman J."/>
            <person name="Feltus F.A."/>
            <person name="Gowik U."/>
            <person name="Grigoriev I.V."/>
            <person name="Lyons E."/>
            <person name="Maher C.A."/>
            <person name="Martis M."/>
            <person name="Narechania A."/>
            <person name="Otillar R.P."/>
            <person name="Penning B.W."/>
            <person name="Salamov A.A."/>
            <person name="Wang Y."/>
            <person name="Zhang L."/>
            <person name="Carpita N.C."/>
            <person name="Freeling M."/>
            <person name="Gingle A.R."/>
            <person name="Hash C.T."/>
            <person name="Keller B."/>
            <person name="Klein P."/>
            <person name="Kresovich S."/>
            <person name="McCann M.C."/>
            <person name="Ming R."/>
            <person name="Peterson D.G."/>
            <person name="Mehboob-ur-Rahman"/>
            <person name="Ware D."/>
            <person name="Westhoff P."/>
            <person name="Mayer K.F."/>
            <person name="Messing J."/>
            <person name="Rokhsar D.S."/>
        </authorList>
    </citation>
    <scope>NUCLEOTIDE SEQUENCE [LARGE SCALE GENOMIC DNA]</scope>
    <source>
        <strain evidence="2">cv. BTx623</strain>
    </source>
</reference>
<dbReference type="Proteomes" id="UP000000768">
    <property type="component" value="Chromosome 8"/>
</dbReference>
<protein>
    <submittedName>
        <fullName evidence="1">Uncharacterized protein</fullName>
    </submittedName>
</protein>
<gene>
    <name evidence="1" type="ORF">SORBI_3008G142766</name>
</gene>
<evidence type="ECO:0000313" key="1">
    <source>
        <dbReference type="EMBL" id="OQU79431.1"/>
    </source>
</evidence>
<proteinExistence type="predicted"/>
<sequence>MNERACRRAGRAEKEETIDEQAGLLFPGLKINGVIGEKSPSKLLTKVGF</sequence>
<organism evidence="1 2">
    <name type="scientific">Sorghum bicolor</name>
    <name type="common">Sorghum</name>
    <name type="synonym">Sorghum vulgare</name>
    <dbReference type="NCBI Taxonomy" id="4558"/>
    <lineage>
        <taxon>Eukaryota</taxon>
        <taxon>Viridiplantae</taxon>
        <taxon>Streptophyta</taxon>
        <taxon>Embryophyta</taxon>
        <taxon>Tracheophyta</taxon>
        <taxon>Spermatophyta</taxon>
        <taxon>Magnoliopsida</taxon>
        <taxon>Liliopsida</taxon>
        <taxon>Poales</taxon>
        <taxon>Poaceae</taxon>
        <taxon>PACMAD clade</taxon>
        <taxon>Panicoideae</taxon>
        <taxon>Andropogonodae</taxon>
        <taxon>Andropogoneae</taxon>
        <taxon>Sorghinae</taxon>
        <taxon>Sorghum</taxon>
    </lineage>
</organism>